<dbReference type="AlphaFoldDB" id="A0A3N4LI38"/>
<organism evidence="1 2">
    <name type="scientific">Terfezia boudieri ATCC MYA-4762</name>
    <dbReference type="NCBI Taxonomy" id="1051890"/>
    <lineage>
        <taxon>Eukaryota</taxon>
        <taxon>Fungi</taxon>
        <taxon>Dikarya</taxon>
        <taxon>Ascomycota</taxon>
        <taxon>Pezizomycotina</taxon>
        <taxon>Pezizomycetes</taxon>
        <taxon>Pezizales</taxon>
        <taxon>Pezizaceae</taxon>
        <taxon>Terfezia</taxon>
    </lineage>
</organism>
<dbReference type="OrthoDB" id="160374at2759"/>
<dbReference type="InParanoid" id="A0A3N4LI38"/>
<dbReference type="Proteomes" id="UP000267821">
    <property type="component" value="Unassembled WGS sequence"/>
</dbReference>
<accession>A0A3N4LI38</accession>
<protein>
    <submittedName>
        <fullName evidence="1">Uncharacterized protein</fullName>
    </submittedName>
</protein>
<reference evidence="1 2" key="1">
    <citation type="journal article" date="2018" name="Nat. Ecol. Evol.">
        <title>Pezizomycetes genomes reveal the molecular basis of ectomycorrhizal truffle lifestyle.</title>
        <authorList>
            <person name="Murat C."/>
            <person name="Payen T."/>
            <person name="Noel B."/>
            <person name="Kuo A."/>
            <person name="Morin E."/>
            <person name="Chen J."/>
            <person name="Kohler A."/>
            <person name="Krizsan K."/>
            <person name="Balestrini R."/>
            <person name="Da Silva C."/>
            <person name="Montanini B."/>
            <person name="Hainaut M."/>
            <person name="Levati E."/>
            <person name="Barry K.W."/>
            <person name="Belfiori B."/>
            <person name="Cichocki N."/>
            <person name="Clum A."/>
            <person name="Dockter R.B."/>
            <person name="Fauchery L."/>
            <person name="Guy J."/>
            <person name="Iotti M."/>
            <person name="Le Tacon F."/>
            <person name="Lindquist E.A."/>
            <person name="Lipzen A."/>
            <person name="Malagnac F."/>
            <person name="Mello A."/>
            <person name="Molinier V."/>
            <person name="Miyauchi S."/>
            <person name="Poulain J."/>
            <person name="Riccioni C."/>
            <person name="Rubini A."/>
            <person name="Sitrit Y."/>
            <person name="Splivallo R."/>
            <person name="Traeger S."/>
            <person name="Wang M."/>
            <person name="Zifcakova L."/>
            <person name="Wipf D."/>
            <person name="Zambonelli A."/>
            <person name="Paolocci F."/>
            <person name="Nowrousian M."/>
            <person name="Ottonello S."/>
            <person name="Baldrian P."/>
            <person name="Spatafora J.W."/>
            <person name="Henrissat B."/>
            <person name="Nagy L.G."/>
            <person name="Aury J.M."/>
            <person name="Wincker P."/>
            <person name="Grigoriev I.V."/>
            <person name="Bonfante P."/>
            <person name="Martin F.M."/>
        </authorList>
    </citation>
    <scope>NUCLEOTIDE SEQUENCE [LARGE SCALE GENOMIC DNA]</scope>
    <source>
        <strain evidence="1 2">ATCC MYA-4762</strain>
    </source>
</reference>
<evidence type="ECO:0000313" key="1">
    <source>
        <dbReference type="EMBL" id="RPB22406.1"/>
    </source>
</evidence>
<name>A0A3N4LI38_9PEZI</name>
<gene>
    <name evidence="1" type="ORF">L211DRAFT_337122</name>
</gene>
<dbReference type="EMBL" id="ML121552">
    <property type="protein sequence ID" value="RPB22406.1"/>
    <property type="molecule type" value="Genomic_DNA"/>
</dbReference>
<evidence type="ECO:0000313" key="2">
    <source>
        <dbReference type="Proteomes" id="UP000267821"/>
    </source>
</evidence>
<proteinExistence type="predicted"/>
<keyword evidence="2" id="KW-1185">Reference proteome</keyword>
<dbReference type="STRING" id="1051890.A0A3N4LI38"/>
<sequence>MNMHFPKKEEWLVEWTVQRLKEEEGDGGVEARLSGRFWTFLLELLKKTDRAVAARCLRKHGFLQLVGMTMVECRTRNWAKGKLWEGWEDGDGDVEMEGSSATELGYSSEGDVLQRRQSSSRERMESISGLLRGVAAVVEYLQESTSRATGFGGSVVPVLRGPPELGGQILGDYLDNIHRGLDDLNEEGELNRATRGIEAMVGVWKGCVYGNADLKKTSAVFSKTCLLSAYKILSSKIAGNPHIQSLEKQVTDYIFTPAFLAGVNAEASKTKPTAGAPAQIAGKVLEEELCGLLSPLQGSGGAPNATEGLGNLMRIGISKTMQSSTGKLTRIETVERIFASLLAVPLKVQLLERTPQEGKVFPEGDASIIYSLLTIISQNGLSISDETLRIIVDQAANLPFSRKDEISINDIRWPIIELALTLDFDTFIISQSTSLLGRLVFALSASWCIDSTMLSLEVEDNRISSDEKEGGKITKHET</sequence>